<sequence length="242" mass="25542">MPDAEVSEMDFANKTVLITGAAGNLGAAVAELLSARGARLALLDLRRDGLVQRYGQATDRRLLLPANLLQPAEVQEAVVAAQQQFGRIDVLCNLAGGFRMGPPVHETQDRDWDFLMDINVRTLLNMVRAVVPGMLSSGGGSIVNVGAQSALRGAAHMGAYTASKGAVIRLTESMAAELREQNIRVNCVLPSIIDTPENRAAMPEADPTRWVAPHDLAQAIAFLASDAACAVHGVALPVSGLS</sequence>
<keyword evidence="4" id="KW-1185">Reference proteome</keyword>
<gene>
    <name evidence="3" type="ORF">J2X15_000667</name>
</gene>
<keyword evidence="2" id="KW-0560">Oxidoreductase</keyword>
<evidence type="ECO:0000256" key="1">
    <source>
        <dbReference type="ARBA" id="ARBA00006484"/>
    </source>
</evidence>
<accession>A0ABU1ZLI2</accession>
<dbReference type="PANTHER" id="PTHR24321">
    <property type="entry name" value="DEHYDROGENASES, SHORT CHAIN"/>
    <property type="match status" value="1"/>
</dbReference>
<comment type="similarity">
    <text evidence="1">Belongs to the short-chain dehydrogenases/reductases (SDR) family.</text>
</comment>
<dbReference type="PRINTS" id="PR00080">
    <property type="entry name" value="SDRFAMILY"/>
</dbReference>
<dbReference type="CDD" id="cd05233">
    <property type="entry name" value="SDR_c"/>
    <property type="match status" value="1"/>
</dbReference>
<dbReference type="InterPro" id="IPR002347">
    <property type="entry name" value="SDR_fam"/>
</dbReference>
<evidence type="ECO:0000313" key="4">
    <source>
        <dbReference type="Proteomes" id="UP001268089"/>
    </source>
</evidence>
<evidence type="ECO:0000256" key="2">
    <source>
        <dbReference type="ARBA" id="ARBA00023002"/>
    </source>
</evidence>
<protein>
    <submittedName>
        <fullName evidence="3">NAD(P)-dependent dehydrogenase (Short-subunit alcohol dehydrogenase family)</fullName>
    </submittedName>
</protein>
<comment type="caution">
    <text evidence="3">The sequence shown here is derived from an EMBL/GenBank/DDBJ whole genome shotgun (WGS) entry which is preliminary data.</text>
</comment>
<dbReference type="Pfam" id="PF13561">
    <property type="entry name" value="adh_short_C2"/>
    <property type="match status" value="1"/>
</dbReference>
<name>A0ABU1ZLI2_9BURK</name>
<dbReference type="SUPFAM" id="SSF51735">
    <property type="entry name" value="NAD(P)-binding Rossmann-fold domains"/>
    <property type="match status" value="1"/>
</dbReference>
<dbReference type="Proteomes" id="UP001268089">
    <property type="component" value="Unassembled WGS sequence"/>
</dbReference>
<evidence type="ECO:0000313" key="3">
    <source>
        <dbReference type="EMBL" id="MDR7305401.1"/>
    </source>
</evidence>
<dbReference type="Gene3D" id="3.40.50.720">
    <property type="entry name" value="NAD(P)-binding Rossmann-like Domain"/>
    <property type="match status" value="1"/>
</dbReference>
<proteinExistence type="inferred from homology"/>
<dbReference type="PANTHER" id="PTHR24321:SF8">
    <property type="entry name" value="ESTRADIOL 17-BETA-DEHYDROGENASE 8-RELATED"/>
    <property type="match status" value="1"/>
</dbReference>
<dbReference type="PROSITE" id="PS00061">
    <property type="entry name" value="ADH_SHORT"/>
    <property type="match status" value="1"/>
</dbReference>
<dbReference type="EMBL" id="JAVDXO010000001">
    <property type="protein sequence ID" value="MDR7305401.1"/>
    <property type="molecule type" value="Genomic_DNA"/>
</dbReference>
<organism evidence="3 4">
    <name type="scientific">Rhodoferax saidenbachensis</name>
    <dbReference type="NCBI Taxonomy" id="1484693"/>
    <lineage>
        <taxon>Bacteria</taxon>
        <taxon>Pseudomonadati</taxon>
        <taxon>Pseudomonadota</taxon>
        <taxon>Betaproteobacteria</taxon>
        <taxon>Burkholderiales</taxon>
        <taxon>Comamonadaceae</taxon>
        <taxon>Rhodoferax</taxon>
    </lineage>
</organism>
<dbReference type="PRINTS" id="PR00081">
    <property type="entry name" value="GDHRDH"/>
</dbReference>
<reference evidence="3 4" key="1">
    <citation type="submission" date="2023-07" db="EMBL/GenBank/DDBJ databases">
        <title>Sorghum-associated microbial communities from plants grown in Nebraska, USA.</title>
        <authorList>
            <person name="Schachtman D."/>
        </authorList>
    </citation>
    <scope>NUCLEOTIDE SEQUENCE [LARGE SCALE GENOMIC DNA]</scope>
    <source>
        <strain evidence="3 4">BE308</strain>
    </source>
</reference>
<dbReference type="InterPro" id="IPR036291">
    <property type="entry name" value="NAD(P)-bd_dom_sf"/>
</dbReference>
<dbReference type="InterPro" id="IPR020904">
    <property type="entry name" value="Sc_DH/Rdtase_CS"/>
</dbReference>